<evidence type="ECO:0000313" key="2">
    <source>
        <dbReference type="EMBL" id="KAJ8706534.1"/>
    </source>
</evidence>
<dbReference type="Gene3D" id="3.30.160.60">
    <property type="entry name" value="Classic Zinc Finger"/>
    <property type="match status" value="1"/>
</dbReference>
<evidence type="ECO:0000256" key="1">
    <source>
        <dbReference type="SAM" id="MobiDB-lite"/>
    </source>
</evidence>
<accession>A0AAD8DKP9</accession>
<dbReference type="Proteomes" id="UP001231518">
    <property type="component" value="Chromosome 30"/>
</dbReference>
<feature type="region of interest" description="Disordered" evidence="1">
    <location>
        <begin position="207"/>
        <end position="240"/>
    </location>
</feature>
<proteinExistence type="predicted"/>
<reference evidence="2" key="1">
    <citation type="submission" date="2023-03" db="EMBL/GenBank/DDBJ databases">
        <title>Chromosome-level genomes of two armyworms, Mythimna separata and Mythimna loreyi, provide insights into the biosynthesis and reception of sex pheromones.</title>
        <authorList>
            <person name="Zhao H."/>
        </authorList>
    </citation>
    <scope>NUCLEOTIDE SEQUENCE</scope>
    <source>
        <strain evidence="2">BeijingLab</strain>
        <tissue evidence="2">Pupa</tissue>
    </source>
</reference>
<feature type="region of interest" description="Disordered" evidence="1">
    <location>
        <begin position="93"/>
        <end position="131"/>
    </location>
</feature>
<dbReference type="InterPro" id="IPR036236">
    <property type="entry name" value="Znf_C2H2_sf"/>
</dbReference>
<dbReference type="AlphaFoldDB" id="A0AAD8DKP9"/>
<comment type="caution">
    <text evidence="2">The sequence shown here is derived from an EMBL/GenBank/DDBJ whole genome shotgun (WGS) entry which is preliminary data.</text>
</comment>
<evidence type="ECO:0000313" key="3">
    <source>
        <dbReference type="Proteomes" id="UP001231518"/>
    </source>
</evidence>
<keyword evidence="3" id="KW-1185">Reference proteome</keyword>
<evidence type="ECO:0008006" key="4">
    <source>
        <dbReference type="Google" id="ProtNLM"/>
    </source>
</evidence>
<dbReference type="SUPFAM" id="SSF57667">
    <property type="entry name" value="beta-beta-alpha zinc fingers"/>
    <property type="match status" value="1"/>
</dbReference>
<dbReference type="EMBL" id="JARGEI010000028">
    <property type="protein sequence ID" value="KAJ8706534.1"/>
    <property type="molecule type" value="Genomic_DNA"/>
</dbReference>
<protein>
    <recommendedName>
        <fullName evidence="4">C2H2-type domain-containing protein</fullName>
    </recommendedName>
</protein>
<gene>
    <name evidence="2" type="ORF">PYW07_012612</name>
</gene>
<organism evidence="2 3">
    <name type="scientific">Mythimna separata</name>
    <name type="common">Oriental armyworm</name>
    <name type="synonym">Pseudaletia separata</name>
    <dbReference type="NCBI Taxonomy" id="271217"/>
    <lineage>
        <taxon>Eukaryota</taxon>
        <taxon>Metazoa</taxon>
        <taxon>Ecdysozoa</taxon>
        <taxon>Arthropoda</taxon>
        <taxon>Hexapoda</taxon>
        <taxon>Insecta</taxon>
        <taxon>Pterygota</taxon>
        <taxon>Neoptera</taxon>
        <taxon>Endopterygota</taxon>
        <taxon>Lepidoptera</taxon>
        <taxon>Glossata</taxon>
        <taxon>Ditrysia</taxon>
        <taxon>Noctuoidea</taxon>
        <taxon>Noctuidae</taxon>
        <taxon>Noctuinae</taxon>
        <taxon>Hadenini</taxon>
        <taxon>Mythimna</taxon>
    </lineage>
</organism>
<name>A0AAD8DKP9_MYTSE</name>
<sequence length="263" mass="30929">MTVKSCKRCSYVTFRSKLSTYMSHVRIKHPSDIVCQLCGYSFVSKKGLGLQKKLKHRFYDHQVPSDGPWCTKCDVQFISKVALERHVQLLTKHSDETKSSKPQSRRYYRNQDSSIIDKDTKSKKKRNTKKPELLIACEQQLPNPLSYYRHFRRVHPDKNRTNYPSMKTKNTCEVYEKMFQSHTGLKPFKCEMCEKCFKHASEKRDLCASEKPWPQRTRSKKKDTLNEQQSSMPASDIQPEQIDILVENKSIFYNNNMKSHTTT</sequence>